<organism evidence="1">
    <name type="scientific">Siphoviridae sp. ctWT735</name>
    <dbReference type="NCBI Taxonomy" id="2825538"/>
    <lineage>
        <taxon>Viruses</taxon>
        <taxon>Duplodnaviria</taxon>
        <taxon>Heunggongvirae</taxon>
        <taxon>Uroviricota</taxon>
        <taxon>Caudoviricetes</taxon>
    </lineage>
</organism>
<reference evidence="1" key="1">
    <citation type="journal article" date="2021" name="Proc. Natl. Acad. Sci. U.S.A.">
        <title>A Catalog of Tens of Thousands of Viruses from Human Metagenomes Reveals Hidden Associations with Chronic Diseases.</title>
        <authorList>
            <person name="Tisza M.J."/>
            <person name="Buck C.B."/>
        </authorList>
    </citation>
    <scope>NUCLEOTIDE SEQUENCE</scope>
    <source>
        <strain evidence="1">CtWT735</strain>
    </source>
</reference>
<dbReference type="EMBL" id="BK015930">
    <property type="protein sequence ID" value="DAF85814.1"/>
    <property type="molecule type" value="Genomic_DNA"/>
</dbReference>
<evidence type="ECO:0000313" key="1">
    <source>
        <dbReference type="EMBL" id="DAF85814.1"/>
    </source>
</evidence>
<proteinExistence type="predicted"/>
<accession>A0A8S5TUD7</accession>
<name>A0A8S5TUD7_9CAUD</name>
<sequence length="111" mass="13102">MKIYIDSDFKCHVAQAEGLTEVETEFFDGLCQEYIEGYRYVPEGSTWTRGDGVEFQGEMIAPWKPWRNLDVAQRRYEKEQYVELSNQNEELINTIADMVEEVYQSDLEVMQ</sequence>
<protein>
    <submittedName>
        <fullName evidence="1">Uncharacterized protein</fullName>
    </submittedName>
</protein>